<protein>
    <submittedName>
        <fullName evidence="1">Uncharacterized protein</fullName>
    </submittedName>
</protein>
<gene>
    <name evidence="1" type="ORF">P5G62_007280</name>
</gene>
<dbReference type="EMBL" id="JAROBZ020000001">
    <property type="protein sequence ID" value="MFB3166908.1"/>
    <property type="molecule type" value="Genomic_DNA"/>
</dbReference>
<comment type="caution">
    <text evidence="1">The sequence shown here is derived from an EMBL/GenBank/DDBJ whole genome shotgun (WGS) entry which is preliminary data.</text>
</comment>
<proteinExistence type="predicted"/>
<dbReference type="Proteomes" id="UP001241748">
    <property type="component" value="Unassembled WGS sequence"/>
</dbReference>
<name>A0ABV4YQS1_9BACI</name>
<dbReference type="RefSeq" id="WP_306075385.1">
    <property type="nucleotide sequence ID" value="NZ_JAROBZ020000001.1"/>
</dbReference>
<evidence type="ECO:0000313" key="2">
    <source>
        <dbReference type="Proteomes" id="UP001241748"/>
    </source>
</evidence>
<evidence type="ECO:0000313" key="1">
    <source>
        <dbReference type="EMBL" id="MFB3166908.1"/>
    </source>
</evidence>
<reference evidence="1 2" key="1">
    <citation type="submission" date="2024-05" db="EMBL/GenBank/DDBJ databases">
        <authorList>
            <person name="Venkateswaran K."/>
        </authorList>
    </citation>
    <scope>NUCLEOTIDE SEQUENCE [LARGE SCALE GENOMIC DNA]</scope>
    <source>
        <strain evidence="1 2">179-C4-2-HS</strain>
    </source>
</reference>
<organism evidence="1 2">
    <name type="scientific">Neobacillus driksii</name>
    <dbReference type="NCBI Taxonomy" id="3035913"/>
    <lineage>
        <taxon>Bacteria</taxon>
        <taxon>Bacillati</taxon>
        <taxon>Bacillota</taxon>
        <taxon>Bacilli</taxon>
        <taxon>Bacillales</taxon>
        <taxon>Bacillaceae</taxon>
        <taxon>Neobacillus</taxon>
    </lineage>
</organism>
<keyword evidence="2" id="KW-1185">Reference proteome</keyword>
<accession>A0ABV4YQS1</accession>
<sequence length="45" mass="5211">MEHELTSKGKISGDFPVKYRNERVTGILSGGFPLNSRKIFHFRIF</sequence>